<gene>
    <name evidence="1" type="ORF">AVEN_8845_1</name>
</gene>
<keyword evidence="2" id="KW-1185">Reference proteome</keyword>
<dbReference type="EMBL" id="BGPR01129173">
    <property type="protein sequence ID" value="GBN41440.1"/>
    <property type="molecule type" value="Genomic_DNA"/>
</dbReference>
<name>A0A4Y2NSS5_ARAVE</name>
<organism evidence="1 2">
    <name type="scientific">Araneus ventricosus</name>
    <name type="common">Orbweaver spider</name>
    <name type="synonym">Epeira ventricosa</name>
    <dbReference type="NCBI Taxonomy" id="182803"/>
    <lineage>
        <taxon>Eukaryota</taxon>
        <taxon>Metazoa</taxon>
        <taxon>Ecdysozoa</taxon>
        <taxon>Arthropoda</taxon>
        <taxon>Chelicerata</taxon>
        <taxon>Arachnida</taxon>
        <taxon>Araneae</taxon>
        <taxon>Araneomorphae</taxon>
        <taxon>Entelegynae</taxon>
        <taxon>Araneoidea</taxon>
        <taxon>Araneidae</taxon>
        <taxon>Araneus</taxon>
    </lineage>
</organism>
<accession>A0A4Y2NSS5</accession>
<dbReference type="Proteomes" id="UP000499080">
    <property type="component" value="Unassembled WGS sequence"/>
</dbReference>
<sequence length="114" mass="12470">MEIDSSRLILVGGNGDNSIKKTSRRVLPAAHRPACRNQHTGRTIRRRESGIIYASTQYRTFTAQVLLEQTAPELHAISCGGRAGEIEYGGGAVRLSSTVSAANQTTYKRHERTS</sequence>
<reference evidence="1 2" key="1">
    <citation type="journal article" date="2019" name="Sci. Rep.">
        <title>Orb-weaving spider Araneus ventricosus genome elucidates the spidroin gene catalogue.</title>
        <authorList>
            <person name="Kono N."/>
            <person name="Nakamura H."/>
            <person name="Ohtoshi R."/>
            <person name="Moran D.A.P."/>
            <person name="Shinohara A."/>
            <person name="Yoshida Y."/>
            <person name="Fujiwara M."/>
            <person name="Mori M."/>
            <person name="Tomita M."/>
            <person name="Arakawa K."/>
        </authorList>
    </citation>
    <scope>NUCLEOTIDE SEQUENCE [LARGE SCALE GENOMIC DNA]</scope>
</reference>
<comment type="caution">
    <text evidence="1">The sequence shown here is derived from an EMBL/GenBank/DDBJ whole genome shotgun (WGS) entry which is preliminary data.</text>
</comment>
<proteinExistence type="predicted"/>
<protein>
    <submittedName>
        <fullName evidence="1">Uncharacterized protein</fullName>
    </submittedName>
</protein>
<dbReference type="AlphaFoldDB" id="A0A4Y2NSS5"/>
<evidence type="ECO:0000313" key="2">
    <source>
        <dbReference type="Proteomes" id="UP000499080"/>
    </source>
</evidence>
<evidence type="ECO:0000313" key="1">
    <source>
        <dbReference type="EMBL" id="GBN41440.1"/>
    </source>
</evidence>